<dbReference type="InterPro" id="IPR001188">
    <property type="entry name" value="Sperm_putr-bd"/>
</dbReference>
<comment type="caution">
    <text evidence="6">The sequence shown here is derived from an EMBL/GenBank/DDBJ whole genome shotgun (WGS) entry which is preliminary data.</text>
</comment>
<evidence type="ECO:0000256" key="1">
    <source>
        <dbReference type="ARBA" id="ARBA00004418"/>
    </source>
</evidence>
<dbReference type="InterPro" id="IPR006059">
    <property type="entry name" value="SBP"/>
</dbReference>
<keyword evidence="4 5" id="KW-0574">Periplasm</keyword>
<evidence type="ECO:0000313" key="7">
    <source>
        <dbReference type="Proteomes" id="UP001315686"/>
    </source>
</evidence>
<evidence type="ECO:0000256" key="2">
    <source>
        <dbReference type="ARBA" id="ARBA00022448"/>
    </source>
</evidence>
<dbReference type="Pfam" id="PF13416">
    <property type="entry name" value="SBP_bac_8"/>
    <property type="match status" value="1"/>
</dbReference>
<sequence length="356" mass="38862">MTSRNFRPNRRSVLGGMGAVGLSFGLPGTGRAAEGTVNFYNWDTYIGETTLAQFTDATGVKVQYDLFADNEELFAKFRNGNPGYDLIVPTNDFVERFIVADLLEEIDHAKIPNLANIDPAFADPAHDPGRKYSVPYMWGTIGIGYRKSAVSTPPTSWADLYTSEEYAGRIALLGEPTTVFQMAFKLMGKSMNDWSDENLAAAEAMLIAQKKNITAFAPDNGQDLLLAGEVDLAMEWNGDVLQVMEEDDDIGYVVPKEGTMVWEDDLCIPKGAPNPDGAHALINHILDAEQGAEIADFIYYATPNAAARTLMDAEYTENPAIFPAGEAMEKSEVSIFSGQETLAKIDAAWTRVRAAG</sequence>
<organism evidence="6 7">
    <name type="scientific">Harenicola maris</name>
    <dbReference type="NCBI Taxonomy" id="2841044"/>
    <lineage>
        <taxon>Bacteria</taxon>
        <taxon>Pseudomonadati</taxon>
        <taxon>Pseudomonadota</taxon>
        <taxon>Alphaproteobacteria</taxon>
        <taxon>Rhodobacterales</taxon>
        <taxon>Paracoccaceae</taxon>
        <taxon>Harenicola</taxon>
    </lineage>
</organism>
<dbReference type="GO" id="GO:0019808">
    <property type="term" value="F:polyamine binding"/>
    <property type="evidence" value="ECO:0007669"/>
    <property type="project" value="InterPro"/>
</dbReference>
<dbReference type="PANTHER" id="PTHR30222">
    <property type="entry name" value="SPERMIDINE/PUTRESCINE-BINDING PERIPLASMIC PROTEIN"/>
    <property type="match status" value="1"/>
</dbReference>
<gene>
    <name evidence="6" type="ORF">IV417_13240</name>
</gene>
<evidence type="ECO:0000256" key="3">
    <source>
        <dbReference type="ARBA" id="ARBA00022729"/>
    </source>
</evidence>
<comment type="similarity">
    <text evidence="5">Belongs to the bacterial solute-binding protein PotD/PotF family.</text>
</comment>
<evidence type="ECO:0000313" key="6">
    <source>
        <dbReference type="EMBL" id="MBT0958350.1"/>
    </source>
</evidence>
<dbReference type="PROSITE" id="PS51318">
    <property type="entry name" value="TAT"/>
    <property type="match status" value="1"/>
</dbReference>
<dbReference type="Proteomes" id="UP001315686">
    <property type="component" value="Unassembled WGS sequence"/>
</dbReference>
<accession>A0AAP2CR13</accession>
<comment type="function">
    <text evidence="5">Required for the activity of the bacterial periplasmic transport system of putrescine.</text>
</comment>
<proteinExistence type="inferred from homology"/>
<dbReference type="Gene3D" id="3.40.190.10">
    <property type="entry name" value="Periplasmic binding protein-like II"/>
    <property type="match status" value="2"/>
</dbReference>
<dbReference type="EMBL" id="JADQAZ010000002">
    <property type="protein sequence ID" value="MBT0958350.1"/>
    <property type="molecule type" value="Genomic_DNA"/>
</dbReference>
<dbReference type="RefSeq" id="WP_327794554.1">
    <property type="nucleotide sequence ID" value="NZ_JADQAZ010000002.1"/>
</dbReference>
<protein>
    <recommendedName>
        <fullName evidence="5">Putrescine-binding periplasmic protein</fullName>
    </recommendedName>
</protein>
<dbReference type="PIRSF" id="PIRSF019574">
    <property type="entry name" value="Periplasmic_polyamine_BP"/>
    <property type="match status" value="1"/>
</dbReference>
<keyword evidence="7" id="KW-1185">Reference proteome</keyword>
<dbReference type="PRINTS" id="PR00909">
    <property type="entry name" value="SPERMDNBNDNG"/>
</dbReference>
<dbReference type="InterPro" id="IPR006311">
    <property type="entry name" value="TAT_signal"/>
</dbReference>
<dbReference type="GO" id="GO:0015846">
    <property type="term" value="P:polyamine transport"/>
    <property type="evidence" value="ECO:0007669"/>
    <property type="project" value="InterPro"/>
</dbReference>
<evidence type="ECO:0000256" key="4">
    <source>
        <dbReference type="ARBA" id="ARBA00022764"/>
    </source>
</evidence>
<dbReference type="SUPFAM" id="SSF53850">
    <property type="entry name" value="Periplasmic binding protein-like II"/>
    <property type="match status" value="1"/>
</dbReference>
<reference evidence="6 7" key="1">
    <citation type="journal article" date="2021" name="Arch. Microbiol.">
        <title>Harenicola maris gen. nov., sp. nov. isolated from the Sea of Japan shallow sediments.</title>
        <authorList>
            <person name="Romanenko L.A."/>
            <person name="Kurilenko V.V."/>
            <person name="Chernysheva N.Y."/>
            <person name="Tekutyeva L.A."/>
            <person name="Velansky P.V."/>
            <person name="Svetashev V.I."/>
            <person name="Isaeva M.P."/>
        </authorList>
    </citation>
    <scope>NUCLEOTIDE SEQUENCE [LARGE SCALE GENOMIC DNA]</scope>
    <source>
        <strain evidence="6 7">KMM 3653</strain>
    </source>
</reference>
<keyword evidence="3" id="KW-0732">Signal</keyword>
<name>A0AAP2CR13_9RHOB</name>
<dbReference type="GO" id="GO:0042597">
    <property type="term" value="C:periplasmic space"/>
    <property type="evidence" value="ECO:0007669"/>
    <property type="project" value="UniProtKB-SubCell"/>
</dbReference>
<dbReference type="CDD" id="cd13590">
    <property type="entry name" value="PBP2_PotD_PotF_like"/>
    <property type="match status" value="1"/>
</dbReference>
<keyword evidence="2 5" id="KW-0813">Transport</keyword>
<dbReference type="AlphaFoldDB" id="A0AAP2CR13"/>
<dbReference type="PANTHER" id="PTHR30222:SF17">
    <property type="entry name" value="SPERMIDINE_PUTRESCINE-BINDING PERIPLASMIC PROTEIN"/>
    <property type="match status" value="1"/>
</dbReference>
<evidence type="ECO:0000256" key="5">
    <source>
        <dbReference type="PIRNR" id="PIRNR019574"/>
    </source>
</evidence>
<comment type="subcellular location">
    <subcellularLocation>
        <location evidence="1 5">Periplasm</location>
    </subcellularLocation>
</comment>